<reference evidence="1" key="1">
    <citation type="journal article" date="2020" name="bioRxiv">
        <title>Hybrid origin of Populus tomentosa Carr. identified through genome sequencing and phylogenomic analysis.</title>
        <authorList>
            <person name="An X."/>
            <person name="Gao K."/>
            <person name="Chen Z."/>
            <person name="Li J."/>
            <person name="Yang X."/>
            <person name="Yang X."/>
            <person name="Zhou J."/>
            <person name="Guo T."/>
            <person name="Zhao T."/>
            <person name="Huang S."/>
            <person name="Miao D."/>
            <person name="Khan W.U."/>
            <person name="Rao P."/>
            <person name="Ye M."/>
            <person name="Lei B."/>
            <person name="Liao W."/>
            <person name="Wang J."/>
            <person name="Ji L."/>
            <person name="Li Y."/>
            <person name="Guo B."/>
            <person name="Mustafa N.S."/>
            <person name="Li S."/>
            <person name="Yun Q."/>
            <person name="Keller S.R."/>
            <person name="Mao J."/>
            <person name="Zhang R."/>
            <person name="Strauss S.H."/>
        </authorList>
    </citation>
    <scope>NUCLEOTIDE SEQUENCE</scope>
    <source>
        <strain evidence="1">GM15</strain>
        <tissue evidence="1">Leaf</tissue>
    </source>
</reference>
<dbReference type="AlphaFoldDB" id="A0A8X7XSP3"/>
<accession>A0A8X7XSP3</accession>
<proteinExistence type="predicted"/>
<evidence type="ECO:0000313" key="1">
    <source>
        <dbReference type="EMBL" id="KAG6735648.1"/>
    </source>
</evidence>
<keyword evidence="2" id="KW-1185">Reference proteome</keyword>
<dbReference type="Proteomes" id="UP000886885">
    <property type="component" value="Unassembled WGS sequence"/>
</dbReference>
<dbReference type="OrthoDB" id="1750597at2759"/>
<comment type="caution">
    <text evidence="1">The sequence shown here is derived from an EMBL/GenBank/DDBJ whole genome shotgun (WGS) entry which is preliminary data.</text>
</comment>
<evidence type="ECO:0000313" key="2">
    <source>
        <dbReference type="Proteomes" id="UP000886885"/>
    </source>
</evidence>
<protein>
    <submittedName>
        <fullName evidence="1">Uncharacterized protein</fullName>
    </submittedName>
</protein>
<name>A0A8X7XSP3_POPTO</name>
<organism evidence="1 2">
    <name type="scientific">Populus tomentosa</name>
    <name type="common">Chinese white poplar</name>
    <dbReference type="NCBI Taxonomy" id="118781"/>
    <lineage>
        <taxon>Eukaryota</taxon>
        <taxon>Viridiplantae</taxon>
        <taxon>Streptophyta</taxon>
        <taxon>Embryophyta</taxon>
        <taxon>Tracheophyta</taxon>
        <taxon>Spermatophyta</taxon>
        <taxon>Magnoliopsida</taxon>
        <taxon>eudicotyledons</taxon>
        <taxon>Gunneridae</taxon>
        <taxon>Pentapetalae</taxon>
        <taxon>rosids</taxon>
        <taxon>fabids</taxon>
        <taxon>Malpighiales</taxon>
        <taxon>Salicaceae</taxon>
        <taxon>Saliceae</taxon>
        <taxon>Populus</taxon>
    </lineage>
</organism>
<gene>
    <name evidence="1" type="ORF">POTOM_061709</name>
</gene>
<dbReference type="EMBL" id="JAAWWB010001910">
    <property type="protein sequence ID" value="KAG6735648.1"/>
    <property type="molecule type" value="Genomic_DNA"/>
</dbReference>
<sequence length="98" mass="11587">MLVTRSVLEQLTHRLDVMDKHCVLEEYGPFNWRGCKLVYGEGLGESYQPLDELTKKIKVDVLKLFGKLEPNDFKDWLTTIKDYFDWFAVLDDMKVHYA</sequence>